<evidence type="ECO:0000313" key="2">
    <source>
        <dbReference type="EMBL" id="PTH78987.1"/>
    </source>
</evidence>
<evidence type="ECO:0000313" key="3">
    <source>
        <dbReference type="Proteomes" id="UP000241986"/>
    </source>
</evidence>
<dbReference type="Pfam" id="PF08238">
    <property type="entry name" value="Sel1"/>
    <property type="match status" value="4"/>
</dbReference>
<name>A0A2T4MWM5_AERVE</name>
<dbReference type="PANTHER" id="PTHR11102">
    <property type="entry name" value="SEL-1-LIKE PROTEIN"/>
    <property type="match status" value="1"/>
</dbReference>
<dbReference type="InterPro" id="IPR011990">
    <property type="entry name" value="TPR-like_helical_dom_sf"/>
</dbReference>
<organism evidence="2 3">
    <name type="scientific">Aeromonas veronii</name>
    <dbReference type="NCBI Taxonomy" id="654"/>
    <lineage>
        <taxon>Bacteria</taxon>
        <taxon>Pseudomonadati</taxon>
        <taxon>Pseudomonadota</taxon>
        <taxon>Gammaproteobacteria</taxon>
        <taxon>Aeromonadales</taxon>
        <taxon>Aeromonadaceae</taxon>
        <taxon>Aeromonas</taxon>
    </lineage>
</organism>
<sequence>MKKTILSVLIMCATITGAHAAGSNTEKEMAISEYQQSAENGDPGSQYLLGLKLSKGNGVKKDYLKAMEWFKKSAEQGNADAAFSLGAMYHKGMGVEVNKDAAIEWYEKAAERGNYKAQFNLGTLYGDAGNYMMAEKWLRKGAMQGEPRSQYRMGTLYESGIFVGKDLVVAHAWYSSALVNAQTNDPEILNQLHDKRITTAQQLDEQELARSQQMAIKFIEQYKLPDRKAE</sequence>
<accession>A0A2T4MWM5</accession>
<dbReference type="Proteomes" id="UP000241986">
    <property type="component" value="Unassembled WGS sequence"/>
</dbReference>
<dbReference type="SUPFAM" id="SSF81901">
    <property type="entry name" value="HCP-like"/>
    <property type="match status" value="1"/>
</dbReference>
<keyword evidence="1" id="KW-0732">Signal</keyword>
<dbReference type="RefSeq" id="WP_107684612.1">
    <property type="nucleotide sequence ID" value="NZ_PZKL01000045.1"/>
</dbReference>
<dbReference type="AlphaFoldDB" id="A0A2T4MWM5"/>
<dbReference type="PANTHER" id="PTHR11102:SF160">
    <property type="entry name" value="ERAD-ASSOCIATED E3 UBIQUITIN-PROTEIN LIGASE COMPONENT HRD3"/>
    <property type="match status" value="1"/>
</dbReference>
<gene>
    <name evidence="2" type="ORF">DAA48_21345</name>
</gene>
<evidence type="ECO:0000256" key="1">
    <source>
        <dbReference type="SAM" id="SignalP"/>
    </source>
</evidence>
<dbReference type="InterPro" id="IPR006597">
    <property type="entry name" value="Sel1-like"/>
</dbReference>
<dbReference type="SMART" id="SM00671">
    <property type="entry name" value="SEL1"/>
    <property type="match status" value="4"/>
</dbReference>
<evidence type="ECO:0008006" key="4">
    <source>
        <dbReference type="Google" id="ProtNLM"/>
    </source>
</evidence>
<dbReference type="Gene3D" id="1.25.40.10">
    <property type="entry name" value="Tetratricopeptide repeat domain"/>
    <property type="match status" value="2"/>
</dbReference>
<protein>
    <recommendedName>
        <fullName evidence="4">Sel1 repeat family protein</fullName>
    </recommendedName>
</protein>
<feature type="signal peptide" evidence="1">
    <location>
        <begin position="1"/>
        <end position="20"/>
    </location>
</feature>
<dbReference type="InterPro" id="IPR050767">
    <property type="entry name" value="Sel1_AlgK"/>
</dbReference>
<reference evidence="2 3" key="1">
    <citation type="submission" date="2018-03" db="EMBL/GenBank/DDBJ databases">
        <title>Aeromonas veronii whole genome sequencing and analysis.</title>
        <authorList>
            <person name="Xie H."/>
            <person name="Liu T."/>
            <person name="Wang K."/>
        </authorList>
    </citation>
    <scope>NUCLEOTIDE SEQUENCE [LARGE SCALE GENOMIC DNA]</scope>
    <source>
        <strain evidence="2 3">XH.VA.1</strain>
    </source>
</reference>
<feature type="chain" id="PRO_5015520334" description="Sel1 repeat family protein" evidence="1">
    <location>
        <begin position="21"/>
        <end position="230"/>
    </location>
</feature>
<dbReference type="EMBL" id="PZKL01000045">
    <property type="protein sequence ID" value="PTH78987.1"/>
    <property type="molecule type" value="Genomic_DNA"/>
</dbReference>
<comment type="caution">
    <text evidence="2">The sequence shown here is derived from an EMBL/GenBank/DDBJ whole genome shotgun (WGS) entry which is preliminary data.</text>
</comment>
<proteinExistence type="predicted"/>